<dbReference type="Proteomes" id="UP000886787">
    <property type="component" value="Unassembled WGS sequence"/>
</dbReference>
<dbReference type="PANTHER" id="PTHR43877">
    <property type="entry name" value="AMINOALKYLPHOSPHONATE N-ACETYLTRANSFERASE-RELATED-RELATED"/>
    <property type="match status" value="1"/>
</dbReference>
<comment type="caution">
    <text evidence="4">The sequence shown here is derived from an EMBL/GenBank/DDBJ whole genome shotgun (WGS) entry which is preliminary data.</text>
</comment>
<evidence type="ECO:0000313" key="5">
    <source>
        <dbReference type="Proteomes" id="UP000886787"/>
    </source>
</evidence>
<evidence type="ECO:0000313" key="4">
    <source>
        <dbReference type="EMBL" id="HIQ79863.1"/>
    </source>
</evidence>
<dbReference type="SUPFAM" id="SSF55729">
    <property type="entry name" value="Acyl-CoA N-acyltransferases (Nat)"/>
    <property type="match status" value="1"/>
</dbReference>
<dbReference type="InterPro" id="IPR050832">
    <property type="entry name" value="Bact_Acetyltransf"/>
</dbReference>
<dbReference type="CDD" id="cd04301">
    <property type="entry name" value="NAT_SF"/>
    <property type="match status" value="1"/>
</dbReference>
<reference evidence="4" key="1">
    <citation type="submission" date="2020-10" db="EMBL/GenBank/DDBJ databases">
        <authorList>
            <person name="Gilroy R."/>
        </authorList>
    </citation>
    <scope>NUCLEOTIDE SEQUENCE</scope>
    <source>
        <strain evidence="4">ChiSjej1B19-3389</strain>
    </source>
</reference>
<evidence type="ECO:0000259" key="3">
    <source>
        <dbReference type="PROSITE" id="PS51186"/>
    </source>
</evidence>
<dbReference type="PROSITE" id="PS51186">
    <property type="entry name" value="GNAT"/>
    <property type="match status" value="1"/>
</dbReference>
<organism evidence="4 5">
    <name type="scientific">Candidatus Scatavimonas merdigallinarum</name>
    <dbReference type="NCBI Taxonomy" id="2840914"/>
    <lineage>
        <taxon>Bacteria</taxon>
        <taxon>Bacillati</taxon>
        <taxon>Bacillota</taxon>
        <taxon>Clostridia</taxon>
        <taxon>Eubacteriales</taxon>
        <taxon>Oscillospiraceae</taxon>
        <taxon>Oscillospiraceae incertae sedis</taxon>
        <taxon>Candidatus Scatavimonas</taxon>
    </lineage>
</organism>
<keyword evidence="1" id="KW-0808">Transferase</keyword>
<dbReference type="EMBL" id="DVFW01000006">
    <property type="protein sequence ID" value="HIQ79863.1"/>
    <property type="molecule type" value="Genomic_DNA"/>
</dbReference>
<feature type="domain" description="N-acetyltransferase" evidence="3">
    <location>
        <begin position="3"/>
        <end position="159"/>
    </location>
</feature>
<dbReference type="AlphaFoldDB" id="A0A9D0ZFW6"/>
<dbReference type="Gene3D" id="3.40.630.30">
    <property type="match status" value="1"/>
</dbReference>
<dbReference type="PANTHER" id="PTHR43877:SF2">
    <property type="entry name" value="AMINOALKYLPHOSPHONATE N-ACETYLTRANSFERASE-RELATED"/>
    <property type="match status" value="1"/>
</dbReference>
<dbReference type="InterPro" id="IPR016181">
    <property type="entry name" value="Acyl_CoA_acyltransferase"/>
</dbReference>
<evidence type="ECO:0000256" key="2">
    <source>
        <dbReference type="ARBA" id="ARBA00023315"/>
    </source>
</evidence>
<reference evidence="4" key="2">
    <citation type="journal article" date="2021" name="PeerJ">
        <title>Extensive microbial diversity within the chicken gut microbiome revealed by metagenomics and culture.</title>
        <authorList>
            <person name="Gilroy R."/>
            <person name="Ravi A."/>
            <person name="Getino M."/>
            <person name="Pursley I."/>
            <person name="Horton D.L."/>
            <person name="Alikhan N.F."/>
            <person name="Baker D."/>
            <person name="Gharbi K."/>
            <person name="Hall N."/>
            <person name="Watson M."/>
            <person name="Adriaenssens E.M."/>
            <person name="Foster-Nyarko E."/>
            <person name="Jarju S."/>
            <person name="Secka A."/>
            <person name="Antonio M."/>
            <person name="Oren A."/>
            <person name="Chaudhuri R.R."/>
            <person name="La Ragione R."/>
            <person name="Hildebrand F."/>
            <person name="Pallen M.J."/>
        </authorList>
    </citation>
    <scope>NUCLEOTIDE SEQUENCE</scope>
    <source>
        <strain evidence="4">ChiSjej1B19-3389</strain>
    </source>
</reference>
<gene>
    <name evidence="4" type="ORF">IAD32_01080</name>
</gene>
<dbReference type="Pfam" id="PF00583">
    <property type="entry name" value="Acetyltransf_1"/>
    <property type="match status" value="1"/>
</dbReference>
<dbReference type="GO" id="GO:0016747">
    <property type="term" value="F:acyltransferase activity, transferring groups other than amino-acyl groups"/>
    <property type="evidence" value="ECO:0007669"/>
    <property type="project" value="InterPro"/>
</dbReference>
<proteinExistence type="predicted"/>
<keyword evidence="2" id="KW-0012">Acyltransferase</keyword>
<accession>A0A9D0ZFW6</accession>
<dbReference type="InterPro" id="IPR000182">
    <property type="entry name" value="GNAT_dom"/>
</dbReference>
<evidence type="ECO:0000256" key="1">
    <source>
        <dbReference type="ARBA" id="ARBA00022679"/>
    </source>
</evidence>
<sequence>MGIVIRKATLEDMELLVEWRMEVLHEVFSIPQNQSTKALEKENRCYYQKALQTGEHIACFACLDDKVIGCGGICFYREMPSPDNLTGKCAYLMNIYTRPQFRRQGVGQAIIKWLVKQAVQLDISKIYLETSKAGERLYIKTGFVPMQGMMKLPVDKILK</sequence>
<protein>
    <submittedName>
        <fullName evidence="4">GNAT family N-acetyltransferase</fullName>
    </submittedName>
</protein>
<name>A0A9D0ZFW6_9FIRM</name>